<keyword evidence="5 6" id="KW-0456">Lyase</keyword>
<comment type="function">
    <text evidence="6">Catalyzes the dehydration of methylthioribulose-1-phosphate (MTRu-1-P) into 2,3-diketo-5-methylthiopentyl-1-phosphate (DK-MTP-1-P).</text>
</comment>
<dbReference type="EMBL" id="CP011125">
    <property type="protein sequence ID" value="AKF07968.1"/>
    <property type="molecule type" value="Genomic_DNA"/>
</dbReference>
<dbReference type="FunFam" id="3.40.225.10:FF:000003">
    <property type="entry name" value="Methylthioribulose-1-phosphate dehydratase"/>
    <property type="match status" value="1"/>
</dbReference>
<dbReference type="InterPro" id="IPR001303">
    <property type="entry name" value="Aldolase_II/adducin_N"/>
</dbReference>
<keyword evidence="3 6" id="KW-0862">Zinc</keyword>
<evidence type="ECO:0000256" key="6">
    <source>
        <dbReference type="HAMAP-Rule" id="MF_01677"/>
    </source>
</evidence>
<evidence type="ECO:0000256" key="1">
    <source>
        <dbReference type="ARBA" id="ARBA00022605"/>
    </source>
</evidence>
<evidence type="ECO:0000256" key="2">
    <source>
        <dbReference type="ARBA" id="ARBA00022723"/>
    </source>
</evidence>
<dbReference type="NCBIfam" id="TIGR03328">
    <property type="entry name" value="salvage_mtnB"/>
    <property type="match status" value="1"/>
</dbReference>
<dbReference type="STRING" id="927083.DB32_005117"/>
<dbReference type="SMART" id="SM01007">
    <property type="entry name" value="Aldolase_II"/>
    <property type="match status" value="1"/>
</dbReference>
<sequence length="197" mass="21852">MLCELCRRFHALGWASGTGGGISIREGERVWVAPSGVHKELVAEEDLFAIDLDGALVVPPRDPALRPSACTPLFLHAYRLREAGAVIHSHGKSAMLATLLGGDALRISRLEMIKGLAGHGYRDEVVVPILENTDREEELADTLEAAIRAHPRTHAVLVRAHGVYVWGRDWRQAKAHAEVYDYLFDVYVRMRELGVSR</sequence>
<feature type="binding site" evidence="6">
    <location>
        <position position="90"/>
    </location>
    <ligand>
        <name>Zn(2+)</name>
        <dbReference type="ChEBI" id="CHEBI:29105"/>
    </ligand>
</feature>
<dbReference type="GO" id="GO:0005737">
    <property type="term" value="C:cytoplasm"/>
    <property type="evidence" value="ECO:0007669"/>
    <property type="project" value="UniProtKB-UniRule"/>
</dbReference>
<keyword evidence="4 6" id="KW-0486">Methionine biosynthesis</keyword>
<evidence type="ECO:0000313" key="8">
    <source>
        <dbReference type="EMBL" id="AKF07968.1"/>
    </source>
</evidence>
<dbReference type="Gene3D" id="3.40.225.10">
    <property type="entry name" value="Class II aldolase/adducin N-terminal domain"/>
    <property type="match status" value="1"/>
</dbReference>
<keyword evidence="9" id="KW-1185">Reference proteome</keyword>
<dbReference type="EC" id="4.2.1.109" evidence="6"/>
<dbReference type="KEGG" id="samy:DB32_005117"/>
<evidence type="ECO:0000256" key="3">
    <source>
        <dbReference type="ARBA" id="ARBA00022833"/>
    </source>
</evidence>
<comment type="similarity">
    <text evidence="6">Belongs to the aldolase class II family. MtnB subfamily.</text>
</comment>
<accession>A0A0F6W5H1</accession>
<dbReference type="InterPro" id="IPR017714">
    <property type="entry name" value="MethylthioRu-1-P_deHdtase_MtnB"/>
</dbReference>
<keyword evidence="1 6" id="KW-0028">Amino-acid biosynthesis</keyword>
<reference evidence="8 9" key="1">
    <citation type="submission" date="2015-03" db="EMBL/GenBank/DDBJ databases">
        <title>Genome assembly of Sandaracinus amylolyticus DSM 53668.</title>
        <authorList>
            <person name="Sharma G."/>
            <person name="Subramanian S."/>
        </authorList>
    </citation>
    <scope>NUCLEOTIDE SEQUENCE [LARGE SCALE GENOMIC DNA]</scope>
    <source>
        <strain evidence="8 9">DSM 53668</strain>
    </source>
</reference>
<comment type="catalytic activity">
    <reaction evidence="6">
        <text>5-(methylsulfanyl)-D-ribulose 1-phosphate = 5-methylsulfanyl-2,3-dioxopentyl phosphate + H2O</text>
        <dbReference type="Rhea" id="RHEA:15549"/>
        <dbReference type="ChEBI" id="CHEBI:15377"/>
        <dbReference type="ChEBI" id="CHEBI:58548"/>
        <dbReference type="ChEBI" id="CHEBI:58828"/>
        <dbReference type="EC" id="4.2.1.109"/>
    </reaction>
</comment>
<evidence type="ECO:0000256" key="4">
    <source>
        <dbReference type="ARBA" id="ARBA00023167"/>
    </source>
</evidence>
<dbReference type="AlphaFoldDB" id="A0A0F6W5H1"/>
<feature type="binding site" evidence="6">
    <location>
        <position position="88"/>
    </location>
    <ligand>
        <name>Zn(2+)</name>
        <dbReference type="ChEBI" id="CHEBI:29105"/>
    </ligand>
</feature>
<evidence type="ECO:0000259" key="7">
    <source>
        <dbReference type="SMART" id="SM01007"/>
    </source>
</evidence>
<dbReference type="GO" id="GO:0046570">
    <property type="term" value="F:methylthioribulose 1-phosphate dehydratase activity"/>
    <property type="evidence" value="ECO:0007669"/>
    <property type="project" value="UniProtKB-UniRule"/>
</dbReference>
<dbReference type="UniPathway" id="UPA00904">
    <property type="reaction ID" value="UER00875"/>
</dbReference>
<comment type="cofactor">
    <cofactor evidence="6">
        <name>Zn(2+)</name>
        <dbReference type="ChEBI" id="CHEBI:29105"/>
    </cofactor>
    <text evidence="6">Binds 1 zinc ion per subunit.</text>
</comment>
<evidence type="ECO:0000313" key="9">
    <source>
        <dbReference type="Proteomes" id="UP000034883"/>
    </source>
</evidence>
<proteinExistence type="inferred from homology"/>
<dbReference type="PANTHER" id="PTHR10640">
    <property type="entry name" value="METHYLTHIORIBULOSE-1-PHOSPHATE DEHYDRATASE"/>
    <property type="match status" value="1"/>
</dbReference>
<protein>
    <recommendedName>
        <fullName evidence="6">Methylthioribulose-1-phosphate dehydratase</fullName>
        <shortName evidence="6">MTRu-1-P dehydratase</shortName>
        <ecNumber evidence="6">4.2.1.109</ecNumber>
    </recommendedName>
</protein>
<feature type="domain" description="Class II aldolase/adducin N-terminal" evidence="7">
    <location>
        <begin position="2"/>
        <end position="188"/>
    </location>
</feature>
<dbReference type="Proteomes" id="UP000034883">
    <property type="component" value="Chromosome"/>
</dbReference>
<dbReference type="Pfam" id="PF00596">
    <property type="entry name" value="Aldolase_II"/>
    <property type="match status" value="1"/>
</dbReference>
<dbReference type="SUPFAM" id="SSF53639">
    <property type="entry name" value="AraD/HMP-PK domain-like"/>
    <property type="match status" value="1"/>
</dbReference>
<dbReference type="GO" id="GO:0019509">
    <property type="term" value="P:L-methionine salvage from methylthioadenosine"/>
    <property type="evidence" value="ECO:0007669"/>
    <property type="project" value="UniProtKB-UniRule"/>
</dbReference>
<dbReference type="PANTHER" id="PTHR10640:SF7">
    <property type="entry name" value="METHYLTHIORIBULOSE-1-PHOSPHATE DEHYDRATASE"/>
    <property type="match status" value="1"/>
</dbReference>
<organism evidence="8 9">
    <name type="scientific">Sandaracinus amylolyticus</name>
    <dbReference type="NCBI Taxonomy" id="927083"/>
    <lineage>
        <taxon>Bacteria</taxon>
        <taxon>Pseudomonadati</taxon>
        <taxon>Myxococcota</taxon>
        <taxon>Polyangia</taxon>
        <taxon>Polyangiales</taxon>
        <taxon>Sandaracinaceae</taxon>
        <taxon>Sandaracinus</taxon>
    </lineage>
</organism>
<name>A0A0F6W5H1_9BACT</name>
<dbReference type="HAMAP" id="MF_01677">
    <property type="entry name" value="Salvage_MtnB"/>
    <property type="match status" value="1"/>
</dbReference>
<evidence type="ECO:0000256" key="5">
    <source>
        <dbReference type="ARBA" id="ARBA00023239"/>
    </source>
</evidence>
<comment type="pathway">
    <text evidence="6">Amino-acid biosynthesis; L-methionine biosynthesis via salvage pathway; L-methionine from S-methyl-5-thio-alpha-D-ribose 1-phosphate: step 2/6.</text>
</comment>
<dbReference type="InterPro" id="IPR036409">
    <property type="entry name" value="Aldolase_II/adducin_N_sf"/>
</dbReference>
<keyword evidence="2 6" id="KW-0479">Metal-binding</keyword>
<dbReference type="GO" id="GO:0008270">
    <property type="term" value="F:zinc ion binding"/>
    <property type="evidence" value="ECO:0007669"/>
    <property type="project" value="UniProtKB-UniRule"/>
</dbReference>
<gene>
    <name evidence="6" type="primary">mtnB</name>
    <name evidence="8" type="ORF">DB32_005117</name>
</gene>